<reference evidence="1" key="1">
    <citation type="submission" date="2021-06" db="EMBL/GenBank/DDBJ databases">
        <authorList>
            <person name="Kallberg Y."/>
            <person name="Tangrot J."/>
            <person name="Rosling A."/>
        </authorList>
    </citation>
    <scope>NUCLEOTIDE SEQUENCE</scope>
    <source>
        <strain evidence="1">MT106</strain>
    </source>
</reference>
<dbReference type="EMBL" id="CAJVPL010001142">
    <property type="protein sequence ID" value="CAG8555194.1"/>
    <property type="molecule type" value="Genomic_DNA"/>
</dbReference>
<dbReference type="Proteomes" id="UP000789831">
    <property type="component" value="Unassembled WGS sequence"/>
</dbReference>
<protein>
    <submittedName>
        <fullName evidence="1">8411_t:CDS:1</fullName>
    </submittedName>
</protein>
<accession>A0A9N9B4G4</accession>
<gene>
    <name evidence="1" type="ORF">AGERDE_LOCUS6872</name>
</gene>
<proteinExistence type="predicted"/>
<evidence type="ECO:0000313" key="1">
    <source>
        <dbReference type="EMBL" id="CAG8555194.1"/>
    </source>
</evidence>
<sequence>VVVMLPLDEKYILVQVIMRNQKQLIVKNNIQEIKRVCEQKGINYEITSSNSVKQIYQEEKSTKLKITDQQLKEDYQKLAKNKNYEKEMQL</sequence>
<dbReference type="OrthoDB" id="10647152at2759"/>
<comment type="caution">
    <text evidence="1">The sequence shown here is derived from an EMBL/GenBank/DDBJ whole genome shotgun (WGS) entry which is preliminary data.</text>
</comment>
<organism evidence="1 2">
    <name type="scientific">Ambispora gerdemannii</name>
    <dbReference type="NCBI Taxonomy" id="144530"/>
    <lineage>
        <taxon>Eukaryota</taxon>
        <taxon>Fungi</taxon>
        <taxon>Fungi incertae sedis</taxon>
        <taxon>Mucoromycota</taxon>
        <taxon>Glomeromycotina</taxon>
        <taxon>Glomeromycetes</taxon>
        <taxon>Archaeosporales</taxon>
        <taxon>Ambisporaceae</taxon>
        <taxon>Ambispora</taxon>
    </lineage>
</organism>
<evidence type="ECO:0000313" key="2">
    <source>
        <dbReference type="Proteomes" id="UP000789831"/>
    </source>
</evidence>
<feature type="non-terminal residue" evidence="1">
    <location>
        <position position="1"/>
    </location>
</feature>
<dbReference type="AlphaFoldDB" id="A0A9N9B4G4"/>
<keyword evidence="2" id="KW-1185">Reference proteome</keyword>
<name>A0A9N9B4G4_9GLOM</name>